<dbReference type="EMBL" id="GL832963">
    <property type="protein sequence ID" value="EGD83322.1"/>
    <property type="molecule type" value="Genomic_DNA"/>
</dbReference>
<feature type="region of interest" description="Disordered" evidence="1">
    <location>
        <begin position="487"/>
        <end position="566"/>
    </location>
</feature>
<feature type="compositionally biased region" description="Low complexity" evidence="1">
    <location>
        <begin position="426"/>
        <end position="440"/>
    </location>
</feature>
<dbReference type="SUPFAM" id="SSF56399">
    <property type="entry name" value="ADP-ribosylation"/>
    <property type="match status" value="1"/>
</dbReference>
<feature type="region of interest" description="Disordered" evidence="1">
    <location>
        <begin position="1"/>
        <end position="52"/>
    </location>
</feature>
<feature type="compositionally biased region" description="Low complexity" evidence="1">
    <location>
        <begin position="7"/>
        <end position="16"/>
    </location>
</feature>
<sequence>MSSNNIPAPSSALSAPSAPPPATTTAATMPVQQPHCDNHHQPEHAPACSSAPHAHCHEASSPLWEVDPWHRCKCEHNPTEPCSISGLKVMLNNELRCHVIDVPVQEHITRFFPPHLQVINMARVQNTHLRKAYKQRRQALLEQLEQQRAHRPAAGTEQTCSTSGSVTDSTSGTGAAVPSNNSNCNDKSDNNDDNSDDNQPMVLHPDLELRAFHCTSAPNINTVHAFGLRKECSRIGCFGRGIYTALEPNKANTYWRARTTQPGEIRFMLAVRVLPGRIFRVPDRTIFPPLIHSPPAGFDSVLGNVADGPELVAYSDEQVLIDYIIGYRDLREHQHQHQPQQHFQHQQHQQQQVPVPLPLAPSPTLPTAPTAAVLAAVAAAAATAQPQQQQQLLLQLHQLQQQRQHQQQQHQHQQQQQQPMAGSHQSSSPASITTPSAAQHQHQHQHQSRVLQLPAAVCAAPHGDLSARGADGLTANSDTPFLCQRHSNSEQENRTHHKHRATRTSIPAPKTTRSKARATTRAASSSKAQHGRRRHHRHRHHQRRISTALATRTTNTVVGHTTSSSS</sequence>
<gene>
    <name evidence="2" type="ORF">PTSG_03930</name>
</gene>
<proteinExistence type="predicted"/>
<dbReference type="GO" id="GO:0034967">
    <property type="term" value="C:Set3 complex"/>
    <property type="evidence" value="ECO:0007669"/>
    <property type="project" value="TreeGrafter"/>
</dbReference>
<dbReference type="STRING" id="946362.F2U7A5"/>
<feature type="region of interest" description="Disordered" evidence="1">
    <location>
        <begin position="146"/>
        <end position="201"/>
    </location>
</feature>
<dbReference type="RefSeq" id="XP_004994826.1">
    <property type="nucleotide sequence ID" value="XM_004994769.1"/>
</dbReference>
<feature type="compositionally biased region" description="Pro residues" evidence="1">
    <location>
        <begin position="355"/>
        <end position="364"/>
    </location>
</feature>
<evidence type="ECO:0000313" key="3">
    <source>
        <dbReference type="Proteomes" id="UP000007799"/>
    </source>
</evidence>
<evidence type="ECO:0000313" key="2">
    <source>
        <dbReference type="EMBL" id="EGD83322.1"/>
    </source>
</evidence>
<dbReference type="eggNOG" id="ENOG502S90W">
    <property type="taxonomic scope" value="Eukaryota"/>
</dbReference>
<dbReference type="PANTHER" id="PTHR13992:SF39">
    <property type="entry name" value="SMRTER, ISOFORM G"/>
    <property type="match status" value="1"/>
</dbReference>
<feature type="compositionally biased region" description="Low complexity" evidence="1">
    <location>
        <begin position="403"/>
        <end position="419"/>
    </location>
</feature>
<dbReference type="OrthoDB" id="9514740at2759"/>
<evidence type="ECO:0000256" key="1">
    <source>
        <dbReference type="SAM" id="MobiDB-lite"/>
    </source>
</evidence>
<accession>F2U7A5</accession>
<dbReference type="GeneID" id="16075408"/>
<organism evidence="3">
    <name type="scientific">Salpingoeca rosetta (strain ATCC 50818 / BSB-021)</name>
    <dbReference type="NCBI Taxonomy" id="946362"/>
    <lineage>
        <taxon>Eukaryota</taxon>
        <taxon>Choanoflagellata</taxon>
        <taxon>Craspedida</taxon>
        <taxon>Salpingoecidae</taxon>
        <taxon>Salpingoeca</taxon>
    </lineage>
</organism>
<feature type="region of interest" description="Disordered" evidence="1">
    <location>
        <begin position="332"/>
        <end position="364"/>
    </location>
</feature>
<protein>
    <recommendedName>
        <fullName evidence="4">PARP catalytic domain-containing protein</fullName>
    </recommendedName>
</protein>
<dbReference type="GO" id="GO:0006357">
    <property type="term" value="P:regulation of transcription by RNA polymerase II"/>
    <property type="evidence" value="ECO:0007669"/>
    <property type="project" value="TreeGrafter"/>
</dbReference>
<dbReference type="Proteomes" id="UP000007799">
    <property type="component" value="Unassembled WGS sequence"/>
</dbReference>
<feature type="compositionally biased region" description="Low complexity" evidence="1">
    <location>
        <begin position="159"/>
        <end position="185"/>
    </location>
</feature>
<reference evidence="2" key="1">
    <citation type="submission" date="2009-08" db="EMBL/GenBank/DDBJ databases">
        <title>Annotation of Salpingoeca rosetta.</title>
        <authorList>
            <consortium name="The Broad Institute Genome Sequencing Platform"/>
            <person name="Russ C."/>
            <person name="Cuomo C."/>
            <person name="Burger G."/>
            <person name="Gray M.W."/>
            <person name="Holland P.W.H."/>
            <person name="King N."/>
            <person name="Lang F.B.F."/>
            <person name="Roger A.J."/>
            <person name="Ruiz-Trillo I."/>
            <person name="Young S.K."/>
            <person name="Zeng Q."/>
            <person name="Gargeya S."/>
            <person name="Alvarado L."/>
            <person name="Berlin A."/>
            <person name="Chapman S.B."/>
            <person name="Chen Z."/>
            <person name="Freedman E."/>
            <person name="Gellesch M."/>
            <person name="Goldberg J."/>
            <person name="Griggs A."/>
            <person name="Gujja S."/>
            <person name="Heilman E."/>
            <person name="Heiman D."/>
            <person name="Howarth C."/>
            <person name="Mehta T."/>
            <person name="Neiman D."/>
            <person name="Pearson M."/>
            <person name="Roberts A."/>
            <person name="Saif S."/>
            <person name="Shea T."/>
            <person name="Shenoy N."/>
            <person name="Sisk P."/>
            <person name="Stolte C."/>
            <person name="Sykes S."/>
            <person name="White J."/>
            <person name="Yandava C."/>
            <person name="Haas B."/>
            <person name="Nusbaum C."/>
            <person name="Birren B."/>
        </authorList>
    </citation>
    <scope>NUCLEOTIDE SEQUENCE [LARGE SCALE GENOMIC DNA]</scope>
    <source>
        <strain evidence="2">ATCC 50818</strain>
    </source>
</reference>
<dbReference type="Gene3D" id="3.90.228.10">
    <property type="match status" value="1"/>
</dbReference>
<feature type="compositionally biased region" description="Low complexity" evidence="1">
    <location>
        <begin position="337"/>
        <end position="354"/>
    </location>
</feature>
<name>F2U7A5_SALR5</name>
<dbReference type="InterPro" id="IPR051571">
    <property type="entry name" value="N-CoR_corepressor"/>
</dbReference>
<dbReference type="InParanoid" id="F2U7A5"/>
<evidence type="ECO:0008006" key="4">
    <source>
        <dbReference type="Google" id="ProtNLM"/>
    </source>
</evidence>
<keyword evidence="3" id="KW-1185">Reference proteome</keyword>
<feature type="compositionally biased region" description="Basic residues" evidence="1">
    <location>
        <begin position="529"/>
        <end position="544"/>
    </location>
</feature>
<feature type="compositionally biased region" description="Low complexity" evidence="1">
    <location>
        <begin position="519"/>
        <end position="528"/>
    </location>
</feature>
<dbReference type="PANTHER" id="PTHR13992">
    <property type="entry name" value="NUCLEAR RECEPTOR CO-REPRESSOR RELATED NCOR"/>
    <property type="match status" value="1"/>
</dbReference>
<feature type="compositionally biased region" description="Low complexity" evidence="1">
    <location>
        <begin position="551"/>
        <end position="566"/>
    </location>
</feature>
<dbReference type="AlphaFoldDB" id="F2U7A5"/>
<feature type="region of interest" description="Disordered" evidence="1">
    <location>
        <begin position="403"/>
        <end position="451"/>
    </location>
</feature>
<dbReference type="KEGG" id="sre:PTSG_03930"/>